<dbReference type="OrthoDB" id="5653618at2"/>
<dbReference type="STRING" id="1094715.GCA_000236165_01537"/>
<evidence type="ECO:0000313" key="2">
    <source>
        <dbReference type="Proteomes" id="UP000254554"/>
    </source>
</evidence>
<dbReference type="GeneID" id="93292499"/>
<dbReference type="AlphaFoldDB" id="A0A377G7N3"/>
<dbReference type="RefSeq" id="WP_010653122.1">
    <property type="nucleotide sequence ID" value="NZ_JAPHOO010000001.1"/>
</dbReference>
<evidence type="ECO:0000313" key="1">
    <source>
        <dbReference type="EMBL" id="STO20825.1"/>
    </source>
</evidence>
<sequence>MPILNKLKPELIDALGKSGTLVTRYEALRASKDETLRDKPEAIQYIEDVIKRYKSIQATSPSNDKLRAKKESYLSLLKQHAAEMSICSFSKPEDLASRLERLDFEYDMINEMTKKLEQAGGDEDTCIAFLSSLLVINLSLASCGDSHHHGHPSRF</sequence>
<dbReference type="EMBL" id="UGGT01000001">
    <property type="protein sequence ID" value="STO20825.1"/>
    <property type="molecule type" value="Genomic_DNA"/>
</dbReference>
<gene>
    <name evidence="1" type="ORF">NCTC11370_00884</name>
</gene>
<keyword evidence="2" id="KW-1185">Reference proteome</keyword>
<organism evidence="1 2">
    <name type="scientific">Fluoribacter dumoffii</name>
    <dbReference type="NCBI Taxonomy" id="463"/>
    <lineage>
        <taxon>Bacteria</taxon>
        <taxon>Pseudomonadati</taxon>
        <taxon>Pseudomonadota</taxon>
        <taxon>Gammaproteobacteria</taxon>
        <taxon>Legionellales</taxon>
        <taxon>Legionellaceae</taxon>
        <taxon>Fluoribacter</taxon>
    </lineage>
</organism>
<proteinExistence type="predicted"/>
<reference evidence="1 2" key="1">
    <citation type="submission" date="2018-06" db="EMBL/GenBank/DDBJ databases">
        <authorList>
            <consortium name="Pathogen Informatics"/>
            <person name="Doyle S."/>
        </authorList>
    </citation>
    <scope>NUCLEOTIDE SEQUENCE [LARGE SCALE GENOMIC DNA]</scope>
    <source>
        <strain evidence="1 2">NCTC11370</strain>
    </source>
</reference>
<accession>A0A377G7N3</accession>
<protein>
    <submittedName>
        <fullName evidence="1">Uncharacterized protein</fullName>
    </submittedName>
</protein>
<dbReference type="Proteomes" id="UP000254554">
    <property type="component" value="Unassembled WGS sequence"/>
</dbReference>
<name>A0A377G7N3_9GAMM</name>